<proteinExistence type="predicted"/>
<evidence type="ECO:0000313" key="4">
    <source>
        <dbReference type="Proteomes" id="UP000044602"/>
    </source>
</evidence>
<sequence length="98" mass="10344">MLSMPLHGPKKKHSIEALDIIIANAGINLNGTSIRESTAANILEHISVNHIAPTGNPIFIAISTLIGSIATVDALVALKFPNNTSPYGASKTALNWFI</sequence>
<dbReference type="STRING" id="100787.A0A0G4KH62"/>
<evidence type="ECO:0000313" key="5">
    <source>
        <dbReference type="Proteomes" id="UP000045706"/>
    </source>
</evidence>
<dbReference type="AlphaFoldDB" id="A0A0G4KH62"/>
<name>A0A0G4KH62_VERLO</name>
<dbReference type="EMBL" id="CVQH01001113">
    <property type="protein sequence ID" value="CRJ96215.1"/>
    <property type="molecule type" value="Genomic_DNA"/>
</dbReference>
<dbReference type="Proteomes" id="UP000689129">
    <property type="component" value="Unassembled WGS sequence"/>
</dbReference>
<dbReference type="Pfam" id="PF00106">
    <property type="entry name" value="adh_short"/>
    <property type="match status" value="1"/>
</dbReference>
<keyword evidence="4" id="KW-1185">Reference proteome</keyword>
<evidence type="ECO:0000313" key="3">
    <source>
        <dbReference type="EMBL" id="KAG7131398.1"/>
    </source>
</evidence>
<evidence type="ECO:0000313" key="2">
    <source>
        <dbReference type="EMBL" id="CRK18578.1"/>
    </source>
</evidence>
<dbReference type="OrthoDB" id="9876299at2759"/>
<accession>A0A0G4KH62</accession>
<dbReference type="Gene3D" id="3.40.50.720">
    <property type="entry name" value="NAD(P)-binding Rossmann-like Domain"/>
    <property type="match status" value="1"/>
</dbReference>
<dbReference type="EMBL" id="CVQI01009113">
    <property type="protein sequence ID" value="CRK18578.1"/>
    <property type="molecule type" value="Genomic_DNA"/>
</dbReference>
<gene>
    <name evidence="1" type="ORF">BN1708_002118</name>
    <name evidence="2" type="ORF">BN1723_011623</name>
    <name evidence="3" type="ORF">HYQ45_009984</name>
</gene>
<dbReference type="InterPro" id="IPR002347">
    <property type="entry name" value="SDR_fam"/>
</dbReference>
<dbReference type="EMBL" id="JAEMWZ010000205">
    <property type="protein sequence ID" value="KAG7131398.1"/>
    <property type="molecule type" value="Genomic_DNA"/>
</dbReference>
<protein>
    <submittedName>
        <fullName evidence="1">Uncharacterized protein</fullName>
    </submittedName>
</protein>
<reference evidence="3" key="2">
    <citation type="journal article" date="2021" name="Mol. Plant Pathol.">
        <title>A 20-kb lineage-specific genomic region tames virulence in pathogenic amphidiploid Verticillium longisporum.</title>
        <authorList>
            <person name="Harting R."/>
            <person name="Starke J."/>
            <person name="Kusch H."/>
            <person name="Poggeler S."/>
            <person name="Maurus I."/>
            <person name="Schluter R."/>
            <person name="Landesfeind M."/>
            <person name="Bulla I."/>
            <person name="Nowrousian M."/>
            <person name="de Jonge R."/>
            <person name="Stahlhut G."/>
            <person name="Hoff K.J."/>
            <person name="Asshauer K.P."/>
            <person name="Thurmer A."/>
            <person name="Stanke M."/>
            <person name="Daniel R."/>
            <person name="Morgenstern B."/>
            <person name="Thomma B.P.H.J."/>
            <person name="Kronstad J.W."/>
            <person name="Braus-Stromeyer S.A."/>
            <person name="Braus G.H."/>
        </authorList>
    </citation>
    <scope>NUCLEOTIDE SEQUENCE</scope>
    <source>
        <strain evidence="3">Vl32</strain>
    </source>
</reference>
<dbReference type="InterPro" id="IPR036291">
    <property type="entry name" value="NAD(P)-bd_dom_sf"/>
</dbReference>
<dbReference type="SUPFAM" id="SSF51735">
    <property type="entry name" value="NAD(P)-binding Rossmann-fold domains"/>
    <property type="match status" value="1"/>
</dbReference>
<dbReference type="Proteomes" id="UP000045706">
    <property type="component" value="Unassembled WGS sequence"/>
</dbReference>
<reference evidence="4 5" key="1">
    <citation type="submission" date="2015-05" db="EMBL/GenBank/DDBJ databases">
        <authorList>
            <person name="Fogelqvist Johan"/>
        </authorList>
    </citation>
    <scope>NUCLEOTIDE SEQUENCE [LARGE SCALE GENOMIC DNA]</scope>
    <source>
        <strain evidence="1">VL1</strain>
        <strain evidence="2">VL2</strain>
    </source>
</reference>
<organism evidence="1 4">
    <name type="scientific">Verticillium longisporum</name>
    <name type="common">Verticillium dahliae var. longisporum</name>
    <dbReference type="NCBI Taxonomy" id="100787"/>
    <lineage>
        <taxon>Eukaryota</taxon>
        <taxon>Fungi</taxon>
        <taxon>Dikarya</taxon>
        <taxon>Ascomycota</taxon>
        <taxon>Pezizomycotina</taxon>
        <taxon>Sordariomycetes</taxon>
        <taxon>Hypocreomycetidae</taxon>
        <taxon>Glomerellales</taxon>
        <taxon>Plectosphaerellaceae</taxon>
        <taxon>Verticillium</taxon>
    </lineage>
</organism>
<dbReference type="Proteomes" id="UP000044602">
    <property type="component" value="Unassembled WGS sequence"/>
</dbReference>
<evidence type="ECO:0000313" key="1">
    <source>
        <dbReference type="EMBL" id="CRJ96215.1"/>
    </source>
</evidence>